<dbReference type="InterPro" id="IPR027417">
    <property type="entry name" value="P-loop_NTPase"/>
</dbReference>
<dbReference type="InterPro" id="IPR003395">
    <property type="entry name" value="RecF/RecN/SMC_N"/>
</dbReference>
<dbReference type="PANTHER" id="PTHR19306">
    <property type="entry name" value="STRUCTURAL MAINTENANCE OF CHROMOSOMES 5,6 SMC5, SMC6"/>
    <property type="match status" value="1"/>
</dbReference>
<evidence type="ECO:0000256" key="7">
    <source>
        <dbReference type="ARBA" id="ARBA00022840"/>
    </source>
</evidence>
<evidence type="ECO:0000256" key="9">
    <source>
        <dbReference type="ARBA" id="ARBA00023172"/>
    </source>
</evidence>
<feature type="coiled-coil region" evidence="12">
    <location>
        <begin position="214"/>
        <end position="255"/>
    </location>
</feature>
<keyword evidence="5" id="KW-0547">Nucleotide-binding</keyword>
<evidence type="ECO:0000256" key="2">
    <source>
        <dbReference type="ARBA" id="ARBA00004286"/>
    </source>
</evidence>
<evidence type="ECO:0000256" key="4">
    <source>
        <dbReference type="ARBA" id="ARBA00022454"/>
    </source>
</evidence>
<organism evidence="15 16">
    <name type="scientific">Ceratodon purpureus</name>
    <name type="common">Fire moss</name>
    <name type="synonym">Dicranum purpureum</name>
    <dbReference type="NCBI Taxonomy" id="3225"/>
    <lineage>
        <taxon>Eukaryota</taxon>
        <taxon>Viridiplantae</taxon>
        <taxon>Streptophyta</taxon>
        <taxon>Embryophyta</taxon>
        <taxon>Bryophyta</taxon>
        <taxon>Bryophytina</taxon>
        <taxon>Bryopsida</taxon>
        <taxon>Dicranidae</taxon>
        <taxon>Pseudoditrichales</taxon>
        <taxon>Ditrichaceae</taxon>
        <taxon>Ceratodon</taxon>
    </lineage>
</organism>
<feature type="coiled-coil region" evidence="12">
    <location>
        <begin position="735"/>
        <end position="853"/>
    </location>
</feature>
<protein>
    <recommendedName>
        <fullName evidence="14">RecF/RecN/SMC N-terminal domain-containing protein</fullName>
    </recommendedName>
</protein>
<sequence>MAADDDVEMTDASPANGVENGERRHGRPPPHSAARTGQTESGANAGIIKRIRVENFMCHDSFSLELDDRVNFITGQNGSGKSAFLTALCVAFGIKAKGTQRASSLKDFIKNGQSYGGVIVEIRNEGGDAFKPDVYGKVITLERRLTQSGQSFNMKDERGRNVAHKREDLQELLDHFNIEVENPCVIMTQDKSREFLHSGSGKDKFKFFFKATLLQQVEEVLNGIKQNLESARSVIEEINEEMRPFMEELTSLEDQIKNAQFIDQLIQRKAAATKKLAWAWVYQTEKKLEADQPVLDKWRARERRCQDKITKAEAGADQVREAIQVKSAEIQQLVSTTGRLKNSQQALDQELQEAIRQRAGLQEDMGRKRREIDRNTSQLRRLEGQVREMLQKHAQHTQAEAFEREQQSVAINQAIESKKNELQTLKDEEVGLEAKIESATQQVNTMRSEIDDITGNLRDVQGLLRRLQEQRQNQMTTFGGSKVINLLQIIEQRYREFSTPPIGPIGNHVTLVDASWSLAIEVGLGQLLDAFIVANQKDVLLLRQISRLARYDNLRIITYDFNAGPLVMRPHQLPDPSLVTVKSVLQTENVIVMNTLIDQGSVERQVLVADYEEGKAVVFDKSPLGYNVKEALTKDGSKMFIRGGSETFLPKDHRGYGRLGVRVDDQMNEARAQAEALNSKKSAVESRKRSAEESARSFHAELQSVKRRRLSLERAIGSDEYKLRDLENAARAEAALEAEPDVRELEEEIAKTRDEIQSHEDILVKMQFQVDNAQVKVDEAKASLDKFRESARTDMAAFETAEQEMVQLEEELNSRLREKADLESALPNALAEISRLEARIAELSDAMIENREKAILVCPEEDVINFGEYENKMEPENWSRDLTKLNNQIRREQENSEPLEELLDRRNKMERKVMKKQVQYKTFMDKIQKLDAAYKTRQNKYERTQNYLQKELQWRFSHQLKKKGFSGKTTVDYANRTLKLEVQMPQDASGSAVKDTRALSGGERSFSTLSFALALHYMTEAPFRAMDEFDVFMDAVSRKISLEMVVDFAVSQGSQWIFITPHDISTVKKGPFVRKQEIPAPRP</sequence>
<dbReference type="GO" id="GO:0003684">
    <property type="term" value="F:damaged DNA binding"/>
    <property type="evidence" value="ECO:0007669"/>
    <property type="project" value="TreeGrafter"/>
</dbReference>
<dbReference type="Gene3D" id="3.40.50.300">
    <property type="entry name" value="P-loop containing nucleotide triphosphate hydrolases"/>
    <property type="match status" value="2"/>
</dbReference>
<evidence type="ECO:0000256" key="12">
    <source>
        <dbReference type="SAM" id="Coils"/>
    </source>
</evidence>
<dbReference type="GO" id="GO:0000724">
    <property type="term" value="P:double-strand break repair via homologous recombination"/>
    <property type="evidence" value="ECO:0007669"/>
    <property type="project" value="TreeGrafter"/>
</dbReference>
<keyword evidence="8 12" id="KW-0175">Coiled coil</keyword>
<dbReference type="Gene3D" id="1.10.287.1490">
    <property type="match status" value="2"/>
</dbReference>
<name>A0A8T0GTI9_CERPU</name>
<gene>
    <name evidence="15" type="ORF">KC19_9G027000</name>
</gene>
<reference evidence="15" key="1">
    <citation type="submission" date="2020-06" db="EMBL/GenBank/DDBJ databases">
        <title>WGS assembly of Ceratodon purpureus strain R40.</title>
        <authorList>
            <person name="Carey S.B."/>
            <person name="Jenkins J."/>
            <person name="Shu S."/>
            <person name="Lovell J.T."/>
            <person name="Sreedasyam A."/>
            <person name="Maumus F."/>
            <person name="Tiley G.P."/>
            <person name="Fernandez-Pozo N."/>
            <person name="Barry K."/>
            <person name="Chen C."/>
            <person name="Wang M."/>
            <person name="Lipzen A."/>
            <person name="Daum C."/>
            <person name="Saski C.A."/>
            <person name="Payton A.C."/>
            <person name="Mcbreen J.C."/>
            <person name="Conrad R.E."/>
            <person name="Kollar L.M."/>
            <person name="Olsson S."/>
            <person name="Huttunen S."/>
            <person name="Landis J.B."/>
            <person name="Wickett N.J."/>
            <person name="Johnson M.G."/>
            <person name="Rensing S.A."/>
            <person name="Grimwood J."/>
            <person name="Schmutz J."/>
            <person name="Mcdaniel S.F."/>
        </authorList>
    </citation>
    <scope>NUCLEOTIDE SEQUENCE</scope>
    <source>
        <strain evidence="15">R40</strain>
    </source>
</reference>
<keyword evidence="11" id="KW-0539">Nucleus</keyword>
<proteinExistence type="inferred from homology"/>
<dbReference type="InterPro" id="IPR036277">
    <property type="entry name" value="SMC_hinge_sf"/>
</dbReference>
<keyword evidence="10" id="KW-0234">DNA repair</keyword>
<comment type="caution">
    <text evidence="15">The sequence shown here is derived from an EMBL/GenBank/DDBJ whole genome shotgun (WGS) entry which is preliminary data.</text>
</comment>
<keyword evidence="16" id="KW-1185">Reference proteome</keyword>
<feature type="coiled-coil region" evidence="12">
    <location>
        <begin position="344"/>
        <end position="470"/>
    </location>
</feature>
<dbReference type="GO" id="GO:0003697">
    <property type="term" value="F:single-stranded DNA binding"/>
    <property type="evidence" value="ECO:0007669"/>
    <property type="project" value="TreeGrafter"/>
</dbReference>
<evidence type="ECO:0000256" key="10">
    <source>
        <dbReference type="ARBA" id="ARBA00023204"/>
    </source>
</evidence>
<comment type="similarity">
    <text evidence="3">Belongs to the SMC family. SMC6 subfamily.</text>
</comment>
<evidence type="ECO:0000256" key="13">
    <source>
        <dbReference type="SAM" id="MobiDB-lite"/>
    </source>
</evidence>
<dbReference type="SUPFAM" id="SSF75553">
    <property type="entry name" value="Smc hinge domain"/>
    <property type="match status" value="1"/>
</dbReference>
<dbReference type="GO" id="GO:0030915">
    <property type="term" value="C:Smc5-Smc6 complex"/>
    <property type="evidence" value="ECO:0007669"/>
    <property type="project" value="TreeGrafter"/>
</dbReference>
<feature type="compositionally biased region" description="Basic and acidic residues" evidence="13">
    <location>
        <begin position="682"/>
        <end position="698"/>
    </location>
</feature>
<feature type="region of interest" description="Disordered" evidence="13">
    <location>
        <begin position="675"/>
        <end position="698"/>
    </location>
</feature>
<keyword evidence="4" id="KW-0158">Chromosome</keyword>
<dbReference type="GO" id="GO:0005634">
    <property type="term" value="C:nucleus"/>
    <property type="evidence" value="ECO:0007669"/>
    <property type="project" value="UniProtKB-SubCell"/>
</dbReference>
<dbReference type="AlphaFoldDB" id="A0A8T0GTI9"/>
<dbReference type="EMBL" id="CM026430">
    <property type="protein sequence ID" value="KAG0560968.1"/>
    <property type="molecule type" value="Genomic_DNA"/>
</dbReference>
<evidence type="ECO:0000256" key="11">
    <source>
        <dbReference type="ARBA" id="ARBA00023242"/>
    </source>
</evidence>
<dbReference type="GO" id="GO:0051276">
    <property type="term" value="P:chromosome organization"/>
    <property type="evidence" value="ECO:0007669"/>
    <property type="project" value="InterPro"/>
</dbReference>
<dbReference type="PANTHER" id="PTHR19306:SF6">
    <property type="entry name" value="STRUCTURAL MAINTENANCE OF CHROMOSOMES PROTEIN 6"/>
    <property type="match status" value="1"/>
</dbReference>
<evidence type="ECO:0000313" key="15">
    <source>
        <dbReference type="EMBL" id="KAG0560968.1"/>
    </source>
</evidence>
<evidence type="ECO:0000256" key="6">
    <source>
        <dbReference type="ARBA" id="ARBA00022763"/>
    </source>
</evidence>
<evidence type="ECO:0000256" key="8">
    <source>
        <dbReference type="ARBA" id="ARBA00023054"/>
    </source>
</evidence>
<dbReference type="GO" id="GO:0005524">
    <property type="term" value="F:ATP binding"/>
    <property type="evidence" value="ECO:0007669"/>
    <property type="project" value="UniProtKB-KW"/>
</dbReference>
<accession>A0A8T0GTI9</accession>
<evidence type="ECO:0000256" key="3">
    <source>
        <dbReference type="ARBA" id="ARBA00006793"/>
    </source>
</evidence>
<keyword evidence="9" id="KW-0233">DNA recombination</keyword>
<feature type="domain" description="RecF/RecN/SMC N-terminal" evidence="14">
    <location>
        <begin position="48"/>
        <end position="1060"/>
    </location>
</feature>
<dbReference type="Pfam" id="PF02463">
    <property type="entry name" value="SMC_N"/>
    <property type="match status" value="1"/>
</dbReference>
<comment type="subcellular location">
    <subcellularLocation>
        <location evidence="2">Chromosome</location>
    </subcellularLocation>
    <subcellularLocation>
        <location evidence="1">Nucleus</location>
    </subcellularLocation>
</comment>
<evidence type="ECO:0000256" key="5">
    <source>
        <dbReference type="ARBA" id="ARBA00022741"/>
    </source>
</evidence>
<evidence type="ECO:0000313" key="16">
    <source>
        <dbReference type="Proteomes" id="UP000822688"/>
    </source>
</evidence>
<evidence type="ECO:0000256" key="1">
    <source>
        <dbReference type="ARBA" id="ARBA00004123"/>
    </source>
</evidence>
<dbReference type="GO" id="GO:0035861">
    <property type="term" value="C:site of double-strand break"/>
    <property type="evidence" value="ECO:0007669"/>
    <property type="project" value="TreeGrafter"/>
</dbReference>
<evidence type="ECO:0000259" key="14">
    <source>
        <dbReference type="Pfam" id="PF02463"/>
    </source>
</evidence>
<keyword evidence="7" id="KW-0067">ATP-binding</keyword>
<feature type="region of interest" description="Disordered" evidence="13">
    <location>
        <begin position="1"/>
        <end position="41"/>
    </location>
</feature>
<dbReference type="Proteomes" id="UP000822688">
    <property type="component" value="Chromosome 9"/>
</dbReference>
<keyword evidence="6" id="KW-0227">DNA damage</keyword>
<feature type="coiled-coil region" evidence="12">
    <location>
        <begin position="882"/>
        <end position="919"/>
    </location>
</feature>
<dbReference type="SUPFAM" id="SSF52540">
    <property type="entry name" value="P-loop containing nucleoside triphosphate hydrolases"/>
    <property type="match status" value="1"/>
</dbReference>